<comment type="caution">
    <text evidence="1">The sequence shown here is derived from an EMBL/GenBank/DDBJ whole genome shotgun (WGS) entry which is preliminary data.</text>
</comment>
<dbReference type="Proteomes" id="UP001139994">
    <property type="component" value="Unassembled WGS sequence"/>
</dbReference>
<reference evidence="1" key="1">
    <citation type="journal article" date="2022" name="Microbiol. Spectr.">
        <title>An Nuclear Magnetic Resonance Fingerprint Matching Approach for the Identification and Structural Re-Evaluation of Pseudomonas Lipopeptides.</title>
        <authorList>
            <person name="De Roo V."/>
            <person name="Verleysen Y."/>
            <person name="Kovacs B."/>
            <person name="De Vleeschouwer M."/>
            <person name="Muangkaew P."/>
            <person name="Girard L."/>
            <person name="Hofte M."/>
            <person name="De Mot R."/>
            <person name="Madder A."/>
            <person name="Geudens N."/>
            <person name="Martins J.C."/>
        </authorList>
    </citation>
    <scope>NUCLEOTIDE SEQUENCE</scope>
    <source>
        <strain evidence="1">COR51</strain>
    </source>
</reference>
<protein>
    <submittedName>
        <fullName evidence="1">RHS repeat-associated core domain-containing protein</fullName>
    </submittedName>
</protein>
<dbReference type="SUPFAM" id="SSF56399">
    <property type="entry name" value="ADP-ribosylation"/>
    <property type="match status" value="1"/>
</dbReference>
<dbReference type="InterPro" id="IPR022385">
    <property type="entry name" value="Rhs_assc_core"/>
</dbReference>
<dbReference type="NCBIfam" id="TIGR03696">
    <property type="entry name" value="Rhs_assc_core"/>
    <property type="match status" value="1"/>
</dbReference>
<reference evidence="1" key="3">
    <citation type="journal article" date="2023" name="mSystems">
        <title>Charting the Lipopeptidome of Nonpathogenic Pseudomonas.</title>
        <authorList>
            <person name="Cesa-Luna C."/>
            <person name="Geudens N."/>
            <person name="Girard L."/>
            <person name="De Roo V."/>
            <person name="Maklad H.R."/>
            <person name="Martins J.C."/>
            <person name="Hofte M."/>
            <person name="De Mot R."/>
        </authorList>
    </citation>
    <scope>NUCLEOTIDE SEQUENCE</scope>
    <source>
        <strain evidence="1">COR51</strain>
    </source>
</reference>
<reference evidence="1" key="2">
    <citation type="submission" date="2022-09" db="EMBL/GenBank/DDBJ databases">
        <authorList>
            <person name="Cesa-Luna C."/>
            <person name="Girard L."/>
            <person name="Lood C."/>
            <person name="Hofte M."/>
            <person name="De Mot R."/>
        </authorList>
    </citation>
    <scope>NUCLEOTIDE SEQUENCE</scope>
    <source>
        <strain evidence="1">COR51</strain>
    </source>
</reference>
<evidence type="ECO:0000313" key="1">
    <source>
        <dbReference type="EMBL" id="MCU7239061.1"/>
    </source>
</evidence>
<accession>A0ABT2VBF3</accession>
<name>A0ABT2VBF3_9PSED</name>
<dbReference type="RefSeq" id="WP_262951614.1">
    <property type="nucleotide sequence ID" value="NZ_JAOSLA010000018.1"/>
</dbReference>
<keyword evidence="2" id="KW-1185">Reference proteome</keyword>
<dbReference type="EMBL" id="JAOSLA010000018">
    <property type="protein sequence ID" value="MCU7239061.1"/>
    <property type="molecule type" value="Genomic_DNA"/>
</dbReference>
<gene>
    <name evidence="1" type="ORF">OC929_13445</name>
</gene>
<dbReference type="Gene3D" id="2.180.10.10">
    <property type="entry name" value="RHS repeat-associated core"/>
    <property type="match status" value="1"/>
</dbReference>
<organism evidence="1 2">
    <name type="scientific">Pseudomonas peradeniyensis</name>
    <dbReference type="NCBI Taxonomy" id="2745488"/>
    <lineage>
        <taxon>Bacteria</taxon>
        <taxon>Pseudomonadati</taxon>
        <taxon>Pseudomonadota</taxon>
        <taxon>Gammaproteobacteria</taxon>
        <taxon>Pseudomonadales</taxon>
        <taxon>Pseudomonadaceae</taxon>
        <taxon>Pseudomonas</taxon>
    </lineage>
</organism>
<proteinExistence type="predicted"/>
<evidence type="ECO:0000313" key="2">
    <source>
        <dbReference type="Proteomes" id="UP001139994"/>
    </source>
</evidence>
<dbReference type="Gene3D" id="3.90.175.10">
    <property type="entry name" value="Diphtheria Toxin, domain 1"/>
    <property type="match status" value="1"/>
</dbReference>
<sequence length="308" mass="34534">MFQTVTAGRIQMSIDSKRTSGEVLSGNTLSRALPDVSVRQKFRCSSYITTLIAAEQNHSPSSLFKPAHPRRCIVYSPYGWHKGVLALLGFNGEPFDPLTQRYHLGHGYRAFSPSLKRFNSPDSISPFGAGGLNPYIYCLGDPVNNKDPDGHITVWQFVTDTTLTLRHLFKRNNVPTGYKLIGFHGSASIYEKSLAAGIDHKYCGKGDHGDGFYATDNYKLAKHYANISAFLTQSSPRTYGVYIQNFNNLERGKDFDYAAGTEIMVFFESSFDKIKVLPTKESTLFRRNSYYERNADLNSKSSDIRVDA</sequence>